<feature type="chain" id="PRO_5031421948" evidence="1">
    <location>
        <begin position="24"/>
        <end position="141"/>
    </location>
</feature>
<evidence type="ECO:0000313" key="2">
    <source>
        <dbReference type="EMBL" id="KAF1686978.1"/>
    </source>
</evidence>
<proteinExistence type="predicted"/>
<evidence type="ECO:0000256" key="1">
    <source>
        <dbReference type="SAM" id="SignalP"/>
    </source>
</evidence>
<keyword evidence="1" id="KW-0732">Signal</keyword>
<name>A0A7V8GNA1_9GAMM</name>
<sequence>MPRTLTILLALVALLLAAPGAEALNARQRTKLEQAQAVFASAVRWSDYEAAWQLVDPKVRTSEPLSDLELARYHQLQVTSYREGGNGSLPDGSVTREVEIGVVNRHTQAERRIRWREQWRWDAEGKRWWQTAGLPDFWEGD</sequence>
<protein>
    <submittedName>
        <fullName evidence="2">Uncharacterized protein</fullName>
    </submittedName>
</protein>
<organism evidence="2 3">
    <name type="scientific">Pseudoxanthomonas broegbernensis</name>
    <dbReference type="NCBI Taxonomy" id="83619"/>
    <lineage>
        <taxon>Bacteria</taxon>
        <taxon>Pseudomonadati</taxon>
        <taxon>Pseudomonadota</taxon>
        <taxon>Gammaproteobacteria</taxon>
        <taxon>Lysobacterales</taxon>
        <taxon>Lysobacteraceae</taxon>
        <taxon>Pseudoxanthomonas</taxon>
    </lineage>
</organism>
<feature type="signal peptide" evidence="1">
    <location>
        <begin position="1"/>
        <end position="23"/>
    </location>
</feature>
<reference evidence="2 3" key="1">
    <citation type="submission" date="2017-10" db="EMBL/GenBank/DDBJ databases">
        <title>Whole genome sequencing of Pseudoxanthomonas broegbernensis DSM 12573(T).</title>
        <authorList>
            <person name="Kumar S."/>
            <person name="Bansal K."/>
            <person name="Kaur A."/>
            <person name="Patil P."/>
            <person name="Sharma S."/>
            <person name="Patil P.B."/>
        </authorList>
    </citation>
    <scope>NUCLEOTIDE SEQUENCE [LARGE SCALE GENOMIC DNA]</scope>
    <source>
        <strain evidence="2 3">DSM 12573</strain>
    </source>
</reference>
<dbReference type="RefSeq" id="WP_162310605.1">
    <property type="nucleotide sequence ID" value="NZ_JACHGU010000004.1"/>
</dbReference>
<dbReference type="AlphaFoldDB" id="A0A7V8GNA1"/>
<keyword evidence="3" id="KW-1185">Reference proteome</keyword>
<dbReference type="Proteomes" id="UP000462066">
    <property type="component" value="Unassembled WGS sequence"/>
</dbReference>
<evidence type="ECO:0000313" key="3">
    <source>
        <dbReference type="Proteomes" id="UP000462066"/>
    </source>
</evidence>
<accession>A0A7V8GNA1</accession>
<gene>
    <name evidence="2" type="ORF">B1992_06270</name>
</gene>
<comment type="caution">
    <text evidence="2">The sequence shown here is derived from an EMBL/GenBank/DDBJ whole genome shotgun (WGS) entry which is preliminary data.</text>
</comment>
<dbReference type="EMBL" id="MWIP01000004">
    <property type="protein sequence ID" value="KAF1686978.1"/>
    <property type="molecule type" value="Genomic_DNA"/>
</dbReference>